<evidence type="ECO:0000313" key="5">
    <source>
        <dbReference type="EMBL" id="KKN13086.1"/>
    </source>
</evidence>
<dbReference type="PANTHER" id="PTHR34218">
    <property type="entry name" value="PEPTIDASE S45 PENICILLIN AMIDASE"/>
    <property type="match status" value="1"/>
</dbReference>
<dbReference type="SUPFAM" id="SSF56235">
    <property type="entry name" value="N-terminal nucleophile aminohydrolases (Ntn hydrolases)"/>
    <property type="match status" value="1"/>
</dbReference>
<evidence type="ECO:0000256" key="3">
    <source>
        <dbReference type="ARBA" id="ARBA00023145"/>
    </source>
</evidence>
<evidence type="ECO:0000256" key="4">
    <source>
        <dbReference type="SAM" id="Phobius"/>
    </source>
</evidence>
<dbReference type="Pfam" id="PF01804">
    <property type="entry name" value="Penicil_amidase"/>
    <property type="match status" value="1"/>
</dbReference>
<name>A0A0F9QIU1_9ZZZZ</name>
<dbReference type="PANTHER" id="PTHR34218:SF5">
    <property type="entry name" value="PENICILLIN ACYLASE FAMILY PROTEIN"/>
    <property type="match status" value="1"/>
</dbReference>
<evidence type="ECO:0008006" key="6">
    <source>
        <dbReference type="Google" id="ProtNLM"/>
    </source>
</evidence>
<dbReference type="InterPro" id="IPR023343">
    <property type="entry name" value="Penicillin_amidase_dom1"/>
</dbReference>
<feature type="transmembrane region" description="Helical" evidence="4">
    <location>
        <begin position="7"/>
        <end position="29"/>
    </location>
</feature>
<dbReference type="GO" id="GO:0016811">
    <property type="term" value="F:hydrolase activity, acting on carbon-nitrogen (but not peptide) bonds, in linear amides"/>
    <property type="evidence" value="ECO:0007669"/>
    <property type="project" value="InterPro"/>
</dbReference>
<comment type="caution">
    <text evidence="5">The sequence shown here is derived from an EMBL/GenBank/DDBJ whole genome shotgun (WGS) entry which is preliminary data.</text>
</comment>
<evidence type="ECO:0000256" key="1">
    <source>
        <dbReference type="ARBA" id="ARBA00006586"/>
    </source>
</evidence>
<dbReference type="InterPro" id="IPR014395">
    <property type="entry name" value="Pen/GL7ACA/AHL_acylase"/>
</dbReference>
<dbReference type="InterPro" id="IPR029055">
    <property type="entry name" value="Ntn_hydrolases_N"/>
</dbReference>
<dbReference type="InterPro" id="IPR043146">
    <property type="entry name" value="Penicillin_amidase_N_B-knob"/>
</dbReference>
<keyword evidence="4" id="KW-0472">Membrane</keyword>
<dbReference type="Gene3D" id="1.10.439.10">
    <property type="entry name" value="Penicillin Amidohydrolase, domain 1"/>
    <property type="match status" value="1"/>
</dbReference>
<dbReference type="EMBL" id="LAZR01003960">
    <property type="protein sequence ID" value="KKN13086.1"/>
    <property type="molecule type" value="Genomic_DNA"/>
</dbReference>
<dbReference type="PIRSF" id="PIRSF001227">
    <property type="entry name" value="Pen_acylase"/>
    <property type="match status" value="1"/>
</dbReference>
<gene>
    <name evidence="5" type="ORF">LCGC14_1009910</name>
</gene>
<dbReference type="AlphaFoldDB" id="A0A0F9QIU1"/>
<accession>A0A0F9QIU1</accession>
<sequence length="797" mass="90430">MRILKKIAWGTLIVVALFALAIGIFVYMARPVYDGEKQLSEISENVEVYFDTNGIPHIYGKNEIDAITALGYVHAQDRLWQMELLRRIGSGKISEVFGRDFVDTDKFFLALGIDDASIETVRKLDKSSKSVQLSQAYLNGINQFIEDGPTPIEFHLTGIEKTDFTLKDVYNTLGYMAFSFAMAHKTDPLLTDIRNNLGEAYLKDLQIKSDTSSVIIKNYNPIKADNPDRVVAQVMKSLGELSVPLFEGSNSWVISPEKTLKGKVIFANDPHIGFSQPSVWYEAHVSTPSYEKYGYHLAGVPFPLLGHDRNLAYGMTMFENDDVDFYYEENHPSDSTKYRTAKGFSDYEIISKTIIVKDSTEVQFSFKNTVHGPVMNHIADQIDGDRPISMWWAYTQLENTAMEGLFGMSQARNIEQFQDALPKIHAPGLNIMYGDAEGNVAWWATAKLYKIPDSIYTKFVYDFGKGLPNDRQYLDFSENPQTSNPPWQYVYSANNQPDSIAGMLYPGYYLPENRAKRIVALLAPKNDWDAKAVRNMINDVTSPVNTVILANIMKDIDTESLTGEQLLLMDKLQYWIGNYPLTSVEATVYHRWVYFLLVKTFRDELGQDQFDDLMDTHLIKRLIAPLSSTETSVWWDDIGTKDIIETKKDIVNSAFKSAWENLESNFGENPTDWTWNRVHTLEHGHPIGQIAALRPFFNVGPFPVNGTREVINNMAFPYTQDGSNKVSSGPSTRRVIDFSDVENSMSILPTGQSGNPFSKHYKDQAQMFVNGEFRKMMMNEAEIKETSESVLRLSPNK</sequence>
<keyword evidence="3" id="KW-0865">Zymogen</keyword>
<dbReference type="CDD" id="cd03747">
    <property type="entry name" value="Ntn_PGA_like"/>
    <property type="match status" value="1"/>
</dbReference>
<keyword evidence="2" id="KW-0378">Hydrolase</keyword>
<dbReference type="InterPro" id="IPR043147">
    <property type="entry name" value="Penicillin_amidase_A-knob"/>
</dbReference>
<keyword evidence="4" id="KW-1133">Transmembrane helix</keyword>
<dbReference type="Gene3D" id="1.10.1400.10">
    <property type="match status" value="1"/>
</dbReference>
<dbReference type="Gene3D" id="2.30.120.10">
    <property type="match status" value="1"/>
</dbReference>
<keyword evidence="4" id="KW-0812">Transmembrane</keyword>
<protein>
    <recommendedName>
        <fullName evidence="6">Penicillin amidase</fullName>
    </recommendedName>
</protein>
<evidence type="ECO:0000256" key="2">
    <source>
        <dbReference type="ARBA" id="ARBA00022801"/>
    </source>
</evidence>
<proteinExistence type="inferred from homology"/>
<reference evidence="5" key="1">
    <citation type="journal article" date="2015" name="Nature">
        <title>Complex archaea that bridge the gap between prokaryotes and eukaryotes.</title>
        <authorList>
            <person name="Spang A."/>
            <person name="Saw J.H."/>
            <person name="Jorgensen S.L."/>
            <person name="Zaremba-Niedzwiedzka K."/>
            <person name="Martijn J."/>
            <person name="Lind A.E."/>
            <person name="van Eijk R."/>
            <person name="Schleper C."/>
            <person name="Guy L."/>
            <person name="Ettema T.J."/>
        </authorList>
    </citation>
    <scope>NUCLEOTIDE SEQUENCE</scope>
</reference>
<organism evidence="5">
    <name type="scientific">marine sediment metagenome</name>
    <dbReference type="NCBI Taxonomy" id="412755"/>
    <lineage>
        <taxon>unclassified sequences</taxon>
        <taxon>metagenomes</taxon>
        <taxon>ecological metagenomes</taxon>
    </lineage>
</organism>
<dbReference type="Gene3D" id="3.60.20.10">
    <property type="entry name" value="Glutamine Phosphoribosylpyrophosphate, subunit 1, domain 1"/>
    <property type="match status" value="1"/>
</dbReference>
<dbReference type="InterPro" id="IPR002692">
    <property type="entry name" value="S45"/>
</dbReference>
<dbReference type="GO" id="GO:0017000">
    <property type="term" value="P:antibiotic biosynthetic process"/>
    <property type="evidence" value="ECO:0007669"/>
    <property type="project" value="InterPro"/>
</dbReference>
<comment type="similarity">
    <text evidence="1">Belongs to the peptidase S45 family.</text>
</comment>